<feature type="domain" description="PAS" evidence="17">
    <location>
        <begin position="29"/>
        <end position="80"/>
    </location>
</feature>
<dbReference type="Pfam" id="PF00989">
    <property type="entry name" value="PAS"/>
    <property type="match status" value="1"/>
</dbReference>
<evidence type="ECO:0000256" key="10">
    <source>
        <dbReference type="ARBA" id="ARBA00022840"/>
    </source>
</evidence>
<dbReference type="InterPro" id="IPR000014">
    <property type="entry name" value="PAS"/>
</dbReference>
<feature type="domain" description="Histidine kinase" evidence="16">
    <location>
        <begin position="138"/>
        <end position="349"/>
    </location>
</feature>
<evidence type="ECO:0000256" key="1">
    <source>
        <dbReference type="ARBA" id="ARBA00000085"/>
    </source>
</evidence>
<dbReference type="SMART" id="SM00387">
    <property type="entry name" value="HATPase_c"/>
    <property type="match status" value="1"/>
</dbReference>
<evidence type="ECO:0000256" key="6">
    <source>
        <dbReference type="ARBA" id="ARBA00022679"/>
    </source>
</evidence>
<evidence type="ECO:0000256" key="7">
    <source>
        <dbReference type="ARBA" id="ARBA00022692"/>
    </source>
</evidence>
<dbReference type="InterPro" id="IPR013767">
    <property type="entry name" value="PAS_fold"/>
</dbReference>
<dbReference type="EMBL" id="JBHMCE010000008">
    <property type="protein sequence ID" value="MFB9530353.1"/>
    <property type="molecule type" value="Genomic_DNA"/>
</dbReference>
<dbReference type="PROSITE" id="PS50112">
    <property type="entry name" value="PAS"/>
    <property type="match status" value="1"/>
</dbReference>
<dbReference type="PROSITE" id="PS50109">
    <property type="entry name" value="HIS_KIN"/>
    <property type="match status" value="1"/>
</dbReference>
<keyword evidence="13" id="KW-0472">Membrane</keyword>
<keyword evidence="5" id="KW-0597">Phosphoprotein</keyword>
<name>A0ABV5Q4X8_9ACTN</name>
<dbReference type="Pfam" id="PF02518">
    <property type="entry name" value="HATPase_c"/>
    <property type="match status" value="1"/>
</dbReference>
<dbReference type="PRINTS" id="PR00344">
    <property type="entry name" value="BCTRLSENSOR"/>
</dbReference>
<dbReference type="SUPFAM" id="SSF55785">
    <property type="entry name" value="PYP-like sensor domain (PAS domain)"/>
    <property type="match status" value="1"/>
</dbReference>
<comment type="caution">
    <text evidence="18">The sequence shown here is derived from an EMBL/GenBank/DDBJ whole genome shotgun (WGS) entry which is preliminary data.</text>
</comment>
<feature type="region of interest" description="Disordered" evidence="15">
    <location>
        <begin position="1"/>
        <end position="24"/>
    </location>
</feature>
<evidence type="ECO:0000256" key="12">
    <source>
        <dbReference type="ARBA" id="ARBA00023012"/>
    </source>
</evidence>
<evidence type="ECO:0000256" key="2">
    <source>
        <dbReference type="ARBA" id="ARBA00004141"/>
    </source>
</evidence>
<dbReference type="Gene3D" id="3.30.450.20">
    <property type="entry name" value="PAS domain"/>
    <property type="match status" value="1"/>
</dbReference>
<dbReference type="InterPro" id="IPR036097">
    <property type="entry name" value="HisK_dim/P_sf"/>
</dbReference>
<keyword evidence="10 18" id="KW-0067">ATP-binding</keyword>
<evidence type="ECO:0000256" key="11">
    <source>
        <dbReference type="ARBA" id="ARBA00022989"/>
    </source>
</evidence>
<dbReference type="RefSeq" id="WP_346124758.1">
    <property type="nucleotide sequence ID" value="NZ_BAAAXC010000015.1"/>
</dbReference>
<evidence type="ECO:0000256" key="4">
    <source>
        <dbReference type="ARBA" id="ARBA00012438"/>
    </source>
</evidence>
<reference evidence="18 19" key="1">
    <citation type="submission" date="2024-09" db="EMBL/GenBank/DDBJ databases">
        <authorList>
            <person name="Sun Q."/>
            <person name="Mori K."/>
        </authorList>
    </citation>
    <scope>NUCLEOTIDE SEQUENCE [LARGE SCALE GENOMIC DNA]</scope>
    <source>
        <strain evidence="18 19">JCM 3323</strain>
    </source>
</reference>
<dbReference type="GO" id="GO:0005524">
    <property type="term" value="F:ATP binding"/>
    <property type="evidence" value="ECO:0007669"/>
    <property type="project" value="UniProtKB-KW"/>
</dbReference>
<dbReference type="Proteomes" id="UP001589646">
    <property type="component" value="Unassembled WGS sequence"/>
</dbReference>
<dbReference type="Pfam" id="PF00512">
    <property type="entry name" value="HisKA"/>
    <property type="match status" value="1"/>
</dbReference>
<keyword evidence="12" id="KW-0902">Two-component regulatory system</keyword>
<keyword evidence="6" id="KW-0808">Transferase</keyword>
<evidence type="ECO:0000259" key="17">
    <source>
        <dbReference type="PROSITE" id="PS50112"/>
    </source>
</evidence>
<evidence type="ECO:0000313" key="19">
    <source>
        <dbReference type="Proteomes" id="UP001589646"/>
    </source>
</evidence>
<keyword evidence="8" id="KW-0547">Nucleotide-binding</keyword>
<protein>
    <recommendedName>
        <fullName evidence="14">Sensor-like histidine kinase SenX3</fullName>
        <ecNumber evidence="4">2.7.13.3</ecNumber>
    </recommendedName>
</protein>
<accession>A0ABV5Q4X8</accession>
<evidence type="ECO:0000256" key="9">
    <source>
        <dbReference type="ARBA" id="ARBA00022777"/>
    </source>
</evidence>
<dbReference type="InterPro" id="IPR004358">
    <property type="entry name" value="Sig_transdc_His_kin-like_C"/>
</dbReference>
<dbReference type="InterPro" id="IPR050351">
    <property type="entry name" value="BphY/WalK/GraS-like"/>
</dbReference>
<evidence type="ECO:0000256" key="3">
    <source>
        <dbReference type="ARBA" id="ARBA00004236"/>
    </source>
</evidence>
<dbReference type="InterPro" id="IPR035965">
    <property type="entry name" value="PAS-like_dom_sf"/>
</dbReference>
<dbReference type="SMART" id="SM00388">
    <property type="entry name" value="HisKA"/>
    <property type="match status" value="1"/>
</dbReference>
<evidence type="ECO:0000259" key="16">
    <source>
        <dbReference type="PROSITE" id="PS50109"/>
    </source>
</evidence>
<dbReference type="InterPro" id="IPR005467">
    <property type="entry name" value="His_kinase_dom"/>
</dbReference>
<keyword evidence="19" id="KW-1185">Reference proteome</keyword>
<dbReference type="InterPro" id="IPR003594">
    <property type="entry name" value="HATPase_dom"/>
</dbReference>
<evidence type="ECO:0000256" key="14">
    <source>
        <dbReference type="ARBA" id="ARBA00039401"/>
    </source>
</evidence>
<dbReference type="InterPro" id="IPR003661">
    <property type="entry name" value="HisK_dim/P_dom"/>
</dbReference>
<sequence>MGEPRDSADRPNTEPTRLSDPGRDAGHMVMAALADGIVAVDEDGVIRICNPAAEELLGRPSDELIGTPFGYPVVNGESTEIDLMLPGGQTRVVEMRATTATVAGEHLYVAALRDVTLRREAEQQLEAELERHSMVIAVVAHEVRNPLAGIGLLVDMLREPEESFSDEERADVLDRIAVRTANLQALVKKLLTVAKIDANAVRVSVEPVPVLEVILERLAEFADRPKDVYVSCDPQVRALVDRSELSEMLINYLENAFRYGAPPFEVRVAEQPDDVEIRVCDNGPGVPEAFRPSLFERFSRESRTKRATEGSGLGLWIVQSLARANGGDTYFEPGEQGGACFCLRLPQAPPF</sequence>
<dbReference type="SUPFAM" id="SSF47384">
    <property type="entry name" value="Homodimeric domain of signal transducing histidine kinase"/>
    <property type="match status" value="1"/>
</dbReference>
<dbReference type="EC" id="2.7.13.3" evidence="4"/>
<evidence type="ECO:0000256" key="8">
    <source>
        <dbReference type="ARBA" id="ARBA00022741"/>
    </source>
</evidence>
<dbReference type="CDD" id="cd00082">
    <property type="entry name" value="HisKA"/>
    <property type="match status" value="1"/>
</dbReference>
<evidence type="ECO:0000256" key="15">
    <source>
        <dbReference type="SAM" id="MobiDB-lite"/>
    </source>
</evidence>
<evidence type="ECO:0000256" key="13">
    <source>
        <dbReference type="ARBA" id="ARBA00023136"/>
    </source>
</evidence>
<keyword evidence="11" id="KW-1133">Transmembrane helix</keyword>
<dbReference type="PANTHER" id="PTHR42878">
    <property type="entry name" value="TWO-COMPONENT HISTIDINE KINASE"/>
    <property type="match status" value="1"/>
</dbReference>
<dbReference type="NCBIfam" id="TIGR00229">
    <property type="entry name" value="sensory_box"/>
    <property type="match status" value="1"/>
</dbReference>
<feature type="compositionally biased region" description="Basic and acidic residues" evidence="15">
    <location>
        <begin position="1"/>
        <end position="12"/>
    </location>
</feature>
<dbReference type="Gene3D" id="1.10.287.130">
    <property type="match status" value="1"/>
</dbReference>
<dbReference type="CDD" id="cd00075">
    <property type="entry name" value="HATPase"/>
    <property type="match status" value="1"/>
</dbReference>
<comment type="catalytic activity">
    <reaction evidence="1">
        <text>ATP + protein L-histidine = ADP + protein N-phospho-L-histidine.</text>
        <dbReference type="EC" id="2.7.13.3"/>
    </reaction>
</comment>
<gene>
    <name evidence="18" type="ORF">ACFFRN_27465</name>
</gene>
<keyword evidence="7" id="KW-0812">Transmembrane</keyword>
<dbReference type="CDD" id="cd00130">
    <property type="entry name" value="PAS"/>
    <property type="match status" value="1"/>
</dbReference>
<keyword evidence="9" id="KW-0418">Kinase</keyword>
<evidence type="ECO:0000256" key="5">
    <source>
        <dbReference type="ARBA" id="ARBA00022553"/>
    </source>
</evidence>
<dbReference type="InterPro" id="IPR036890">
    <property type="entry name" value="HATPase_C_sf"/>
</dbReference>
<proteinExistence type="predicted"/>
<dbReference type="Gene3D" id="3.30.565.10">
    <property type="entry name" value="Histidine kinase-like ATPase, C-terminal domain"/>
    <property type="match status" value="1"/>
</dbReference>
<dbReference type="PANTHER" id="PTHR42878:SF7">
    <property type="entry name" value="SENSOR HISTIDINE KINASE GLRK"/>
    <property type="match status" value="1"/>
</dbReference>
<organism evidence="18 19">
    <name type="scientific">Nonomuraea roseola</name>
    <dbReference type="NCBI Taxonomy" id="46179"/>
    <lineage>
        <taxon>Bacteria</taxon>
        <taxon>Bacillati</taxon>
        <taxon>Actinomycetota</taxon>
        <taxon>Actinomycetes</taxon>
        <taxon>Streptosporangiales</taxon>
        <taxon>Streptosporangiaceae</taxon>
        <taxon>Nonomuraea</taxon>
    </lineage>
</organism>
<dbReference type="SUPFAM" id="SSF55874">
    <property type="entry name" value="ATPase domain of HSP90 chaperone/DNA topoisomerase II/histidine kinase"/>
    <property type="match status" value="1"/>
</dbReference>
<dbReference type="SMART" id="SM00091">
    <property type="entry name" value="PAS"/>
    <property type="match status" value="1"/>
</dbReference>
<comment type="subcellular location">
    <subcellularLocation>
        <location evidence="3">Cell membrane</location>
    </subcellularLocation>
    <subcellularLocation>
        <location evidence="2">Membrane</location>
        <topology evidence="2">Multi-pass membrane protein</topology>
    </subcellularLocation>
</comment>
<evidence type="ECO:0000313" key="18">
    <source>
        <dbReference type="EMBL" id="MFB9530353.1"/>
    </source>
</evidence>